<evidence type="ECO:0000313" key="2">
    <source>
        <dbReference type="Proteomes" id="UP000299102"/>
    </source>
</evidence>
<protein>
    <submittedName>
        <fullName evidence="1">Uncharacterized protein</fullName>
    </submittedName>
</protein>
<sequence length="161" mass="18255">MPILEDTYLLINEQSESGSKPNSRQRSDVPGLWAKNRIFHGGDLKKRREREPPELSLSGRNTIAYTVTSRPYSRKAWTHFRAAAELATSSLYGTSSHQESGDYWCGCVHDSVLPNPTTRMCVVFVYQVLSSRCQDTPSHSLLFQVESLEIEITPAQSWQSY</sequence>
<dbReference type="AlphaFoldDB" id="A0A4C1X7Z7"/>
<comment type="caution">
    <text evidence="1">The sequence shown here is derived from an EMBL/GenBank/DDBJ whole genome shotgun (WGS) entry which is preliminary data.</text>
</comment>
<reference evidence="1 2" key="1">
    <citation type="journal article" date="2019" name="Commun. Biol.">
        <title>The bagworm genome reveals a unique fibroin gene that provides high tensile strength.</title>
        <authorList>
            <person name="Kono N."/>
            <person name="Nakamura H."/>
            <person name="Ohtoshi R."/>
            <person name="Tomita M."/>
            <person name="Numata K."/>
            <person name="Arakawa K."/>
        </authorList>
    </citation>
    <scope>NUCLEOTIDE SEQUENCE [LARGE SCALE GENOMIC DNA]</scope>
</reference>
<dbReference type="EMBL" id="BGZK01000736">
    <property type="protein sequence ID" value="GBP58479.1"/>
    <property type="molecule type" value="Genomic_DNA"/>
</dbReference>
<name>A0A4C1X7Z7_EUMVA</name>
<proteinExistence type="predicted"/>
<organism evidence="1 2">
    <name type="scientific">Eumeta variegata</name>
    <name type="common">Bagworm moth</name>
    <name type="synonym">Eumeta japonica</name>
    <dbReference type="NCBI Taxonomy" id="151549"/>
    <lineage>
        <taxon>Eukaryota</taxon>
        <taxon>Metazoa</taxon>
        <taxon>Ecdysozoa</taxon>
        <taxon>Arthropoda</taxon>
        <taxon>Hexapoda</taxon>
        <taxon>Insecta</taxon>
        <taxon>Pterygota</taxon>
        <taxon>Neoptera</taxon>
        <taxon>Endopterygota</taxon>
        <taxon>Lepidoptera</taxon>
        <taxon>Glossata</taxon>
        <taxon>Ditrysia</taxon>
        <taxon>Tineoidea</taxon>
        <taxon>Psychidae</taxon>
        <taxon>Oiketicinae</taxon>
        <taxon>Eumeta</taxon>
    </lineage>
</organism>
<accession>A0A4C1X7Z7</accession>
<dbReference type="Proteomes" id="UP000299102">
    <property type="component" value="Unassembled WGS sequence"/>
</dbReference>
<evidence type="ECO:0000313" key="1">
    <source>
        <dbReference type="EMBL" id="GBP58479.1"/>
    </source>
</evidence>
<gene>
    <name evidence="1" type="ORF">EVAR_82456_1</name>
</gene>
<keyword evidence="2" id="KW-1185">Reference proteome</keyword>